<sequence length="162" mass="19697">MPINSLLYKQIKIYIIMSKNYNWSDDDEENDIVPQPERLFPTSESESDEEYEDYTKLINEKINNCDINNKYNIEQNNRSVKEKVKENKIKINLWKTLQNPEQKKNWKSKRMLQKRFNDGKVEVKQRQFNPRLPIPHKRFFNDLKNSKKIINFNDNEFPELNI</sequence>
<protein>
    <submittedName>
        <fullName evidence="1">Uncharacterized protein</fullName>
    </submittedName>
</protein>
<dbReference type="AlphaFoldDB" id="A0A6C0J3N2"/>
<organism evidence="1">
    <name type="scientific">viral metagenome</name>
    <dbReference type="NCBI Taxonomy" id="1070528"/>
    <lineage>
        <taxon>unclassified sequences</taxon>
        <taxon>metagenomes</taxon>
        <taxon>organismal metagenomes</taxon>
    </lineage>
</organism>
<proteinExistence type="predicted"/>
<evidence type="ECO:0000313" key="1">
    <source>
        <dbReference type="EMBL" id="QHU00295.1"/>
    </source>
</evidence>
<dbReference type="EMBL" id="MN740325">
    <property type="protein sequence ID" value="QHU00295.1"/>
    <property type="molecule type" value="Genomic_DNA"/>
</dbReference>
<name>A0A6C0J3N2_9ZZZZ</name>
<reference evidence="1" key="1">
    <citation type="journal article" date="2020" name="Nature">
        <title>Giant virus diversity and host interactions through global metagenomics.</title>
        <authorList>
            <person name="Schulz F."/>
            <person name="Roux S."/>
            <person name="Paez-Espino D."/>
            <person name="Jungbluth S."/>
            <person name="Walsh D.A."/>
            <person name="Denef V.J."/>
            <person name="McMahon K.D."/>
            <person name="Konstantinidis K.T."/>
            <person name="Eloe-Fadrosh E.A."/>
            <person name="Kyrpides N.C."/>
            <person name="Woyke T."/>
        </authorList>
    </citation>
    <scope>NUCLEOTIDE SEQUENCE</scope>
    <source>
        <strain evidence="1">GVMAG-M-3300025860-12</strain>
    </source>
</reference>
<accession>A0A6C0J3N2</accession>